<dbReference type="EMBL" id="POTX01000007">
    <property type="protein sequence ID" value="PZG00571.1"/>
    <property type="molecule type" value="Genomic_DNA"/>
</dbReference>
<comment type="caution">
    <text evidence="3">The sequence shown here is derived from an EMBL/GenBank/DDBJ whole genome shotgun (WGS) entry which is preliminary data.</text>
</comment>
<dbReference type="InterPro" id="IPR000253">
    <property type="entry name" value="FHA_dom"/>
</dbReference>
<dbReference type="AlphaFoldDB" id="A0A2W2CRM9"/>
<proteinExistence type="predicted"/>
<accession>A0A2W2CRM9</accession>
<dbReference type="Gene3D" id="2.60.200.20">
    <property type="match status" value="1"/>
</dbReference>
<feature type="domain" description="FHA" evidence="2">
    <location>
        <begin position="62"/>
        <end position="111"/>
    </location>
</feature>
<dbReference type="PANTHER" id="PTHR23308">
    <property type="entry name" value="NUCLEAR INHIBITOR OF PROTEIN PHOSPHATASE-1"/>
    <property type="match status" value="1"/>
</dbReference>
<name>A0A2W2CRM9_9ACTN</name>
<sequence>MWGRWKEAGQPLFDSTGGLWRSVEYVHDLPTIPVPPPGTALLVVRYGAFRGSWYPLIPGRRIIIGRHPECEIALDDNTVSRRHAEINTRGVDFAVRDVGSTNGTWLNRERLAEEAILRPGDELQTGKFRFAFLAPRQDDDVS</sequence>
<evidence type="ECO:0000313" key="3">
    <source>
        <dbReference type="EMBL" id="PZG00571.1"/>
    </source>
</evidence>
<dbReference type="InterPro" id="IPR008984">
    <property type="entry name" value="SMAD_FHA_dom_sf"/>
</dbReference>
<evidence type="ECO:0000256" key="1">
    <source>
        <dbReference type="ARBA" id="ARBA00022553"/>
    </source>
</evidence>
<evidence type="ECO:0000313" key="4">
    <source>
        <dbReference type="Proteomes" id="UP000248627"/>
    </source>
</evidence>
<evidence type="ECO:0000259" key="2">
    <source>
        <dbReference type="PROSITE" id="PS50006"/>
    </source>
</evidence>
<dbReference type="InterPro" id="IPR050923">
    <property type="entry name" value="Cell_Proc_Reg/RNA_Proc"/>
</dbReference>
<dbReference type="OrthoDB" id="9815925at2"/>
<organism evidence="3 4">
    <name type="scientific">Micromonospora endophytica</name>
    <dbReference type="NCBI Taxonomy" id="515350"/>
    <lineage>
        <taxon>Bacteria</taxon>
        <taxon>Bacillati</taxon>
        <taxon>Actinomycetota</taxon>
        <taxon>Actinomycetes</taxon>
        <taxon>Micromonosporales</taxon>
        <taxon>Micromonosporaceae</taxon>
        <taxon>Micromonospora</taxon>
    </lineage>
</organism>
<keyword evidence="4" id="KW-1185">Reference proteome</keyword>
<dbReference type="Proteomes" id="UP000248627">
    <property type="component" value="Unassembled WGS sequence"/>
</dbReference>
<reference evidence="3 4" key="1">
    <citation type="submission" date="2018-01" db="EMBL/GenBank/DDBJ databases">
        <title>Draft genome sequence of Jishengella endophytica.</title>
        <authorList>
            <person name="Sahin N."/>
            <person name="Ay H."/>
            <person name="Saygin H."/>
        </authorList>
    </citation>
    <scope>NUCLEOTIDE SEQUENCE [LARGE SCALE GENOMIC DNA]</scope>
    <source>
        <strain evidence="3 4">DSM 45430</strain>
    </source>
</reference>
<keyword evidence="1" id="KW-0597">Phosphoprotein</keyword>
<dbReference type="PROSITE" id="PS50006">
    <property type="entry name" value="FHA_DOMAIN"/>
    <property type="match status" value="1"/>
</dbReference>
<dbReference type="SUPFAM" id="SSF49879">
    <property type="entry name" value="SMAD/FHA domain"/>
    <property type="match status" value="1"/>
</dbReference>
<dbReference type="Pfam" id="PF00498">
    <property type="entry name" value="FHA"/>
    <property type="match status" value="1"/>
</dbReference>
<gene>
    <name evidence="3" type="ORF">C1I93_02120</name>
</gene>
<protein>
    <recommendedName>
        <fullName evidence="2">FHA domain-containing protein</fullName>
    </recommendedName>
</protein>
<dbReference type="SMART" id="SM00240">
    <property type="entry name" value="FHA"/>
    <property type="match status" value="1"/>
</dbReference>